<dbReference type="OrthoDB" id="2637653at2759"/>
<organism evidence="3 4">
    <name type="scientific">Coprinellus micaceus</name>
    <name type="common">Glistening ink-cap mushroom</name>
    <name type="synonym">Coprinus micaceus</name>
    <dbReference type="NCBI Taxonomy" id="71717"/>
    <lineage>
        <taxon>Eukaryota</taxon>
        <taxon>Fungi</taxon>
        <taxon>Dikarya</taxon>
        <taxon>Basidiomycota</taxon>
        <taxon>Agaricomycotina</taxon>
        <taxon>Agaricomycetes</taxon>
        <taxon>Agaricomycetidae</taxon>
        <taxon>Agaricales</taxon>
        <taxon>Agaricineae</taxon>
        <taxon>Psathyrellaceae</taxon>
        <taxon>Coprinellus</taxon>
    </lineage>
</organism>
<dbReference type="Proteomes" id="UP000298030">
    <property type="component" value="Unassembled WGS sequence"/>
</dbReference>
<gene>
    <name evidence="3" type="ORF">FA13DRAFT_1741968</name>
</gene>
<dbReference type="InterPro" id="IPR045340">
    <property type="entry name" value="DUF6533"/>
</dbReference>
<feature type="transmembrane region" description="Helical" evidence="1">
    <location>
        <begin position="32"/>
        <end position="52"/>
    </location>
</feature>
<sequence>MTANAGDLSSLNESLQVDGFDDYAAHIAGTNVVGYNCVAALALLLYDILLTTAEEVGPLNPVFHSIPWNLTKFIFFFVRYFTPLLQISIMFVGTPPFRFTSHDCYIWNVYQGLSSVLIITAVDYILILRIFALYPRNPGIRYFVAALYISEIITMSVGIGLAVPNMVYDDYCTIIDVPDTFLISAGAPIAFQAFLFAFTVFKFIQALKAGWGDVPIMQLLMRDGTWAFMLLFAYMDVLYGWINTAFAVSGYRIILNLHSLNRPSSPSTSIPDTSPHIQFTSNLDTGLFEDGSYELSSLSRRSVHASRPD</sequence>
<evidence type="ECO:0000313" key="4">
    <source>
        <dbReference type="Proteomes" id="UP000298030"/>
    </source>
</evidence>
<feature type="transmembrane region" description="Helical" evidence="1">
    <location>
        <begin position="140"/>
        <end position="161"/>
    </location>
</feature>
<proteinExistence type="predicted"/>
<evidence type="ECO:0000259" key="2">
    <source>
        <dbReference type="Pfam" id="PF20151"/>
    </source>
</evidence>
<dbReference type="AlphaFoldDB" id="A0A4Y7SHN7"/>
<evidence type="ECO:0000313" key="3">
    <source>
        <dbReference type="EMBL" id="TEB21400.1"/>
    </source>
</evidence>
<feature type="transmembrane region" description="Helical" evidence="1">
    <location>
        <begin position="105"/>
        <end position="128"/>
    </location>
</feature>
<feature type="transmembrane region" description="Helical" evidence="1">
    <location>
        <begin position="225"/>
        <end position="242"/>
    </location>
</feature>
<dbReference type="EMBL" id="QPFP01000112">
    <property type="protein sequence ID" value="TEB21400.1"/>
    <property type="molecule type" value="Genomic_DNA"/>
</dbReference>
<keyword evidence="1" id="KW-1133">Transmembrane helix</keyword>
<name>A0A4Y7SHN7_COPMI</name>
<reference evidence="3 4" key="1">
    <citation type="journal article" date="2019" name="Nat. Ecol. Evol.">
        <title>Megaphylogeny resolves global patterns of mushroom evolution.</title>
        <authorList>
            <person name="Varga T."/>
            <person name="Krizsan K."/>
            <person name="Foldi C."/>
            <person name="Dima B."/>
            <person name="Sanchez-Garcia M."/>
            <person name="Sanchez-Ramirez S."/>
            <person name="Szollosi G.J."/>
            <person name="Szarkandi J.G."/>
            <person name="Papp V."/>
            <person name="Albert L."/>
            <person name="Andreopoulos W."/>
            <person name="Angelini C."/>
            <person name="Antonin V."/>
            <person name="Barry K.W."/>
            <person name="Bougher N.L."/>
            <person name="Buchanan P."/>
            <person name="Buyck B."/>
            <person name="Bense V."/>
            <person name="Catcheside P."/>
            <person name="Chovatia M."/>
            <person name="Cooper J."/>
            <person name="Damon W."/>
            <person name="Desjardin D."/>
            <person name="Finy P."/>
            <person name="Geml J."/>
            <person name="Haridas S."/>
            <person name="Hughes K."/>
            <person name="Justo A."/>
            <person name="Karasinski D."/>
            <person name="Kautmanova I."/>
            <person name="Kiss B."/>
            <person name="Kocsube S."/>
            <person name="Kotiranta H."/>
            <person name="LaButti K.M."/>
            <person name="Lechner B.E."/>
            <person name="Liimatainen K."/>
            <person name="Lipzen A."/>
            <person name="Lukacs Z."/>
            <person name="Mihaltcheva S."/>
            <person name="Morgado L.N."/>
            <person name="Niskanen T."/>
            <person name="Noordeloos M.E."/>
            <person name="Ohm R.A."/>
            <person name="Ortiz-Santana B."/>
            <person name="Ovrebo C."/>
            <person name="Racz N."/>
            <person name="Riley R."/>
            <person name="Savchenko A."/>
            <person name="Shiryaev A."/>
            <person name="Soop K."/>
            <person name="Spirin V."/>
            <person name="Szebenyi C."/>
            <person name="Tomsovsky M."/>
            <person name="Tulloss R.E."/>
            <person name="Uehling J."/>
            <person name="Grigoriev I.V."/>
            <person name="Vagvolgyi C."/>
            <person name="Papp T."/>
            <person name="Martin F.M."/>
            <person name="Miettinen O."/>
            <person name="Hibbett D.S."/>
            <person name="Nagy L.G."/>
        </authorList>
    </citation>
    <scope>NUCLEOTIDE SEQUENCE [LARGE SCALE GENOMIC DNA]</scope>
    <source>
        <strain evidence="3 4">FP101781</strain>
    </source>
</reference>
<protein>
    <recommendedName>
        <fullName evidence="2">DUF6533 domain-containing protein</fullName>
    </recommendedName>
</protein>
<accession>A0A4Y7SHN7</accession>
<comment type="caution">
    <text evidence="3">The sequence shown here is derived from an EMBL/GenBank/DDBJ whole genome shotgun (WGS) entry which is preliminary data.</text>
</comment>
<keyword evidence="1" id="KW-0472">Membrane</keyword>
<keyword evidence="4" id="KW-1185">Reference proteome</keyword>
<dbReference type="STRING" id="71717.A0A4Y7SHN7"/>
<evidence type="ECO:0000256" key="1">
    <source>
        <dbReference type="SAM" id="Phobius"/>
    </source>
</evidence>
<feature type="domain" description="DUF6533" evidence="2">
    <location>
        <begin position="35"/>
        <end position="84"/>
    </location>
</feature>
<feature type="transmembrane region" description="Helical" evidence="1">
    <location>
        <begin position="73"/>
        <end position="93"/>
    </location>
</feature>
<feature type="transmembrane region" description="Helical" evidence="1">
    <location>
        <begin position="181"/>
        <end position="204"/>
    </location>
</feature>
<dbReference type="Pfam" id="PF20151">
    <property type="entry name" value="DUF6533"/>
    <property type="match status" value="1"/>
</dbReference>
<keyword evidence="1" id="KW-0812">Transmembrane</keyword>